<dbReference type="PANTHER" id="PTHR31234">
    <property type="entry name" value="LATE EMBRYOGENESIS ABUNDANT (LEA) HYDROXYPROLINE-RICH GLYCOPROTEIN FAMILY"/>
    <property type="match status" value="1"/>
</dbReference>
<evidence type="ECO:0000256" key="3">
    <source>
        <dbReference type="ARBA" id="ARBA00023136"/>
    </source>
</evidence>
<name>A0A9Q1KBU1_9CARY</name>
<feature type="region of interest" description="Disordered" evidence="4">
    <location>
        <begin position="1"/>
        <end position="42"/>
    </location>
</feature>
<protein>
    <recommendedName>
        <fullName evidence="6">LOB domain-containing protein</fullName>
    </recommendedName>
</protein>
<dbReference type="Pfam" id="PF03195">
    <property type="entry name" value="LOB"/>
    <property type="match status" value="1"/>
</dbReference>
<dbReference type="GO" id="GO:0098542">
    <property type="term" value="P:defense response to other organism"/>
    <property type="evidence" value="ECO:0007669"/>
    <property type="project" value="InterPro"/>
</dbReference>
<evidence type="ECO:0000313" key="7">
    <source>
        <dbReference type="EMBL" id="KAJ8440599.1"/>
    </source>
</evidence>
<dbReference type="Proteomes" id="UP001153076">
    <property type="component" value="Unassembled WGS sequence"/>
</dbReference>
<keyword evidence="3 5" id="KW-0472">Membrane</keyword>
<evidence type="ECO:0000256" key="4">
    <source>
        <dbReference type="SAM" id="MobiDB-lite"/>
    </source>
</evidence>
<dbReference type="AlphaFoldDB" id="A0A9Q1KBU1"/>
<comment type="subcellular location">
    <subcellularLocation>
        <location evidence="1">Membrane</location>
    </subcellularLocation>
</comment>
<proteinExistence type="inferred from homology"/>
<dbReference type="GO" id="GO:0005886">
    <property type="term" value="C:plasma membrane"/>
    <property type="evidence" value="ECO:0007669"/>
    <property type="project" value="TreeGrafter"/>
</dbReference>
<dbReference type="InterPro" id="IPR004883">
    <property type="entry name" value="LOB"/>
</dbReference>
<feature type="compositionally biased region" description="Pro residues" evidence="4">
    <location>
        <begin position="383"/>
        <end position="397"/>
    </location>
</feature>
<gene>
    <name evidence="7" type="ORF">Cgig2_028728</name>
</gene>
<accession>A0A9Q1KBU1</accession>
<comment type="similarity">
    <text evidence="2">Belongs to the LOB domain-containing protein family.</text>
</comment>
<feature type="region of interest" description="Disordered" evidence="4">
    <location>
        <begin position="381"/>
        <end position="414"/>
    </location>
</feature>
<dbReference type="InterPro" id="IPR044839">
    <property type="entry name" value="NDR1-like"/>
</dbReference>
<organism evidence="7 8">
    <name type="scientific">Carnegiea gigantea</name>
    <dbReference type="NCBI Taxonomy" id="171969"/>
    <lineage>
        <taxon>Eukaryota</taxon>
        <taxon>Viridiplantae</taxon>
        <taxon>Streptophyta</taxon>
        <taxon>Embryophyta</taxon>
        <taxon>Tracheophyta</taxon>
        <taxon>Spermatophyta</taxon>
        <taxon>Magnoliopsida</taxon>
        <taxon>eudicotyledons</taxon>
        <taxon>Gunneridae</taxon>
        <taxon>Pentapetalae</taxon>
        <taxon>Caryophyllales</taxon>
        <taxon>Cactineae</taxon>
        <taxon>Cactaceae</taxon>
        <taxon>Cactoideae</taxon>
        <taxon>Echinocereeae</taxon>
        <taxon>Carnegiea</taxon>
    </lineage>
</organism>
<feature type="domain" description="LOB" evidence="6">
    <location>
        <begin position="240"/>
        <end position="341"/>
    </location>
</feature>
<evidence type="ECO:0000259" key="6">
    <source>
        <dbReference type="PROSITE" id="PS50891"/>
    </source>
</evidence>
<dbReference type="OrthoDB" id="1893065at2759"/>
<evidence type="ECO:0000256" key="1">
    <source>
        <dbReference type="ARBA" id="ARBA00004370"/>
    </source>
</evidence>
<sequence>MNTKGEKAQPKTQNPTIPTELPTTNQPINAPPPTLRRRVPPPNYRENSRQCCSCRCCCMTLFWAALIATALLAAAAVATASFYAYYRPRPPSFFVSSLTFTHLNLTSAVETTAKMNLTVTASNPNGKITFLYDSINVTVAAHRGKIIMGRGNFPQFVQWGKNTTELFAQIESVEDFGDQDFRIVKSDLKNNKGLDLTVKMETQMRLKIGERMKTGELGLRVSCSRINTFASSNRNLTDEYAVETSVHGAKKCAPDCVLAPYFPHDRTKQFLNAHKLFGVSNITKIIRNLNPPDKDIAMRTIMYQSDMRAKDPVGGCFRIIRDLHHQIEYYKAELDVVLQQLAICKAQQAYHHQAQAQVQTQPQAPTQTQQTGQFMQAMAACPPTAPAPAAPPPPPSPASHHQHAQVGPAADHQLQGEGDVIQATPLSSDPNDYQDQYQALMRCYYDHNQDQSGHHQEYTPVQVHHSQQEDEPQPQHHTLQYLWGGAGDQESMLASSNSCTTNNNNHHYIIRGSDLVRSSDHHQDQCGAEFQVVKHQPQMMHQINNVCASSYNDETDFGSKFDDHHVDVSCSDIHTDNDLKFDSQQTTELSEEVLLKDDHKVILELQEDDSFHYHHIPEHDLRSAATLFTLN</sequence>
<dbReference type="PANTHER" id="PTHR31234:SF2">
    <property type="entry name" value="OS05G0199100 PROTEIN"/>
    <property type="match status" value="1"/>
</dbReference>
<evidence type="ECO:0000256" key="5">
    <source>
        <dbReference type="SAM" id="Phobius"/>
    </source>
</evidence>
<feature type="transmembrane region" description="Helical" evidence="5">
    <location>
        <begin position="61"/>
        <end position="86"/>
    </location>
</feature>
<dbReference type="EMBL" id="JAKOGI010000187">
    <property type="protein sequence ID" value="KAJ8440599.1"/>
    <property type="molecule type" value="Genomic_DNA"/>
</dbReference>
<dbReference type="PROSITE" id="PS50891">
    <property type="entry name" value="LOB"/>
    <property type="match status" value="1"/>
</dbReference>
<keyword evidence="5" id="KW-1133">Transmembrane helix</keyword>
<comment type="caution">
    <text evidence="7">The sequence shown here is derived from an EMBL/GenBank/DDBJ whole genome shotgun (WGS) entry which is preliminary data.</text>
</comment>
<keyword evidence="8" id="KW-1185">Reference proteome</keyword>
<evidence type="ECO:0000256" key="2">
    <source>
        <dbReference type="ARBA" id="ARBA00005474"/>
    </source>
</evidence>
<reference evidence="7" key="1">
    <citation type="submission" date="2022-04" db="EMBL/GenBank/DDBJ databases">
        <title>Carnegiea gigantea Genome sequencing and assembly v2.</title>
        <authorList>
            <person name="Copetti D."/>
            <person name="Sanderson M.J."/>
            <person name="Burquez A."/>
            <person name="Wojciechowski M.F."/>
        </authorList>
    </citation>
    <scope>NUCLEOTIDE SEQUENCE</scope>
    <source>
        <strain evidence="7">SGP5-SGP5p</strain>
        <tissue evidence="7">Aerial part</tissue>
    </source>
</reference>
<evidence type="ECO:0000313" key="8">
    <source>
        <dbReference type="Proteomes" id="UP001153076"/>
    </source>
</evidence>
<feature type="compositionally biased region" description="Polar residues" evidence="4">
    <location>
        <begin position="10"/>
        <end position="28"/>
    </location>
</feature>
<keyword evidence="5" id="KW-0812">Transmembrane</keyword>